<feature type="compositionally biased region" description="Basic and acidic residues" evidence="2">
    <location>
        <begin position="257"/>
        <end position="267"/>
    </location>
</feature>
<accession>A0A5B8MN21</accession>
<name>A0A5B8MN21_9CHLO</name>
<feature type="compositionally biased region" description="Basic and acidic residues" evidence="2">
    <location>
        <begin position="1193"/>
        <end position="1204"/>
    </location>
</feature>
<feature type="compositionally biased region" description="Polar residues" evidence="2">
    <location>
        <begin position="124"/>
        <end position="136"/>
    </location>
</feature>
<feature type="region of interest" description="Disordered" evidence="2">
    <location>
        <begin position="253"/>
        <end position="287"/>
    </location>
</feature>
<protein>
    <submittedName>
        <fullName evidence="3">Uncharacterized protein</fullName>
    </submittedName>
</protein>
<evidence type="ECO:0000256" key="2">
    <source>
        <dbReference type="SAM" id="MobiDB-lite"/>
    </source>
</evidence>
<keyword evidence="4" id="KW-1185">Reference proteome</keyword>
<feature type="coiled-coil region" evidence="1">
    <location>
        <begin position="884"/>
        <end position="911"/>
    </location>
</feature>
<evidence type="ECO:0000313" key="4">
    <source>
        <dbReference type="Proteomes" id="UP000316726"/>
    </source>
</evidence>
<evidence type="ECO:0000256" key="1">
    <source>
        <dbReference type="SAM" id="Coils"/>
    </source>
</evidence>
<gene>
    <name evidence="3" type="ORF">A3770_06p41990</name>
</gene>
<feature type="region of interest" description="Disordered" evidence="2">
    <location>
        <begin position="124"/>
        <end position="237"/>
    </location>
</feature>
<feature type="compositionally biased region" description="Polar residues" evidence="2">
    <location>
        <begin position="217"/>
        <end position="237"/>
    </location>
</feature>
<sequence length="1204" mass="134346">MADRPLSVHVRAASLVWKKLKLAGMNKDTRAALESDKENAPKSTLRNSEYNAMRDLDKYMKIVGTVIPGHPSYRRRKEDADIKELENRMVEVRQLAKRLSARSPIKVSENAGVLQESNTYSKAYLTESSQNSRARVSTSSPEGERTTSSSSGRRGKVQEARVRAKIAALASRKALNRTKSGPAGRAQSGGMQEAHAESHDEVGDDKFVVETARVRDSSNLTPELSETPLSGTNTCASTPGMTNISHFLFSSNSKSSMTHEERGEEPTIQKPAAGARSSPADCSDSVTNMSERRTKLIDEVDYVSIRHELIQLNRKFTDYWMRTSEGCSAMTELIQNVKDDSQQVHNALAHELEQVSKEMNTSASKVEKVEHKVDGLEVKFDAMNNVLSSNLKTLCSIAMSKEEEAKNESPAKEPRSSTSEDDRASEGARAAEERYQKLTSTVEAKIGGLESKLASAVEGLKAETEDDIQSKLDLRFGNMKGDLDRCIEATTVLSSKTASSEQLAQLANTVDEKVGSLETRLSSHLSRAIENLEYFKEHSLGSQLNSKMTELRQDLMAEIARASEHNVSVEKVGEWNQYVDEKVENLEERLVREIQHNAKLVDQNEKVLESELDTRFSECKKEIMQSAVRSEQLLSLRQTVDQSLKNVEQRLTERFAAAIEESQGTVNRAMDEKWAGLKTDLISTSSTEDEYLDIMHKMSEKIKQLDSKCQEVLLTSENGLEWVQEKQTDFMKQVKGEIDSRLEVIESKASALQSSEDVVKTINESLQPVDAKVNEMMSQVELLETDTALKVEAVEAKAITIEEKCDSLRADCEKLSKQVMEQGKDRASDEELTKIQNAQRDLYCGLYCTSKVLKEKILSVESKLETMSVANASRTSEGEEDERLEQMAVDVEDLQKQVNQLEVSLESNAEEVRCDLTASFQEIQSHIMDRQAETAGRIEGSLSKIAKDAEETEARRELEFRQMEEKFDQFKRHFEKRLVDHKKVLEQRLRDATANTGANDGGSTPTKRGSARPRAVKKNVAKVVSSEESELHKKCLEAVMKQMKVHGDKLGELEMKQNEAVQNTMQTLEPKMDDVNKILCQKDGKMQAKELIKVLTRHVGAVEGKMGAFEETIHQLTQSVAVAHAKLADQDTVGAVKSAKTSKSSKPRLGTAISVKVKTVSPMSKVARGAAQEPKRIRGSPMNPRVTHNRRQATPEKTRPLAFY</sequence>
<reference evidence="3 4" key="1">
    <citation type="submission" date="2018-07" db="EMBL/GenBank/DDBJ databases">
        <title>The complete nuclear genome of the prasinophyte Chloropicon primus (CCMP1205).</title>
        <authorList>
            <person name="Pombert J.-F."/>
            <person name="Otis C."/>
            <person name="Turmel M."/>
            <person name="Lemieux C."/>
        </authorList>
    </citation>
    <scope>NUCLEOTIDE SEQUENCE [LARGE SCALE GENOMIC DNA]</scope>
    <source>
        <strain evidence="3 4">CCMP1205</strain>
    </source>
</reference>
<organism evidence="3 4">
    <name type="scientific">Chloropicon primus</name>
    <dbReference type="NCBI Taxonomy" id="1764295"/>
    <lineage>
        <taxon>Eukaryota</taxon>
        <taxon>Viridiplantae</taxon>
        <taxon>Chlorophyta</taxon>
        <taxon>Chloropicophyceae</taxon>
        <taxon>Chloropicales</taxon>
        <taxon>Chloropicaceae</taxon>
        <taxon>Chloropicon</taxon>
    </lineage>
</organism>
<dbReference type="Proteomes" id="UP000316726">
    <property type="component" value="Chromosome 6"/>
</dbReference>
<feature type="compositionally biased region" description="Polar residues" evidence="2">
    <location>
        <begin position="993"/>
        <end position="1007"/>
    </location>
</feature>
<keyword evidence="1" id="KW-0175">Coiled coil</keyword>
<dbReference type="AlphaFoldDB" id="A0A5B8MN21"/>
<feature type="coiled-coil region" evidence="1">
    <location>
        <begin position="791"/>
        <end position="818"/>
    </location>
</feature>
<feature type="compositionally biased region" description="Low complexity" evidence="2">
    <location>
        <begin position="137"/>
        <end position="152"/>
    </location>
</feature>
<evidence type="ECO:0000313" key="3">
    <source>
        <dbReference type="EMBL" id="QDZ21681.1"/>
    </source>
</evidence>
<feature type="coiled-coil region" evidence="1">
    <location>
        <begin position="75"/>
        <end position="102"/>
    </location>
</feature>
<feature type="compositionally biased region" description="Basic and acidic residues" evidence="2">
    <location>
        <begin position="194"/>
        <end position="216"/>
    </location>
</feature>
<feature type="region of interest" description="Disordered" evidence="2">
    <location>
        <begin position="401"/>
        <end position="435"/>
    </location>
</feature>
<proteinExistence type="predicted"/>
<dbReference type="EMBL" id="CP031039">
    <property type="protein sequence ID" value="QDZ21681.1"/>
    <property type="molecule type" value="Genomic_DNA"/>
</dbReference>
<feature type="region of interest" description="Disordered" evidence="2">
    <location>
        <begin position="1164"/>
        <end position="1204"/>
    </location>
</feature>
<feature type="region of interest" description="Disordered" evidence="2">
    <location>
        <begin position="990"/>
        <end position="1017"/>
    </location>
</feature>